<feature type="domain" description="OB-fold nucleic acid binding" evidence="6">
    <location>
        <begin position="19"/>
        <end position="115"/>
    </location>
</feature>
<gene>
    <name evidence="7" type="primary">xseA</name>
    <name evidence="7" type="ORF">OH143_04150</name>
</gene>
<dbReference type="InterPro" id="IPR025824">
    <property type="entry name" value="OB-fold_nuc-bd_dom"/>
</dbReference>
<dbReference type="GO" id="GO:0008855">
    <property type="term" value="F:exodeoxyribonuclease VII activity"/>
    <property type="evidence" value="ECO:0007669"/>
    <property type="project" value="UniProtKB-EC"/>
</dbReference>
<accession>A0AAX3EAW2</accession>
<protein>
    <submittedName>
        <fullName evidence="7">Exodeoxyribonuclease VII large subunit</fullName>
        <ecNumber evidence="7">3.1.11.6</ecNumber>
    </submittedName>
</protein>
<evidence type="ECO:0000256" key="4">
    <source>
        <dbReference type="ARBA" id="ARBA00022839"/>
    </source>
</evidence>
<evidence type="ECO:0000256" key="1">
    <source>
        <dbReference type="ARBA" id="ARBA00022490"/>
    </source>
</evidence>
<dbReference type="PANTHER" id="PTHR30008">
    <property type="entry name" value="EXODEOXYRIBONUCLEASE 7 LARGE SUBUNIT"/>
    <property type="match status" value="1"/>
</dbReference>
<dbReference type="CDD" id="cd04489">
    <property type="entry name" value="ExoVII_LU_OBF"/>
    <property type="match status" value="1"/>
</dbReference>
<reference evidence="7" key="1">
    <citation type="submission" date="2022-10" db="EMBL/GenBank/DDBJ databases">
        <title>Complete genome of Methanoculleus submarinus DSM 15122.</title>
        <authorList>
            <person name="Chen S.-C."/>
            <person name="Lai S.-J."/>
            <person name="You Y.-T."/>
        </authorList>
    </citation>
    <scope>NUCLEOTIDE SEQUENCE</scope>
    <source>
        <strain evidence="7">DSM 15122</strain>
    </source>
</reference>
<evidence type="ECO:0000259" key="6">
    <source>
        <dbReference type="Pfam" id="PF13742"/>
    </source>
</evidence>
<dbReference type="EC" id="3.1.11.6" evidence="7"/>
<evidence type="ECO:0000259" key="5">
    <source>
        <dbReference type="Pfam" id="PF02601"/>
    </source>
</evidence>
<dbReference type="InterPro" id="IPR003753">
    <property type="entry name" value="Exonuc_VII_L"/>
</dbReference>
<name>A0AAX3EAW2_9EURY</name>
<dbReference type="GO" id="GO:0009318">
    <property type="term" value="C:exodeoxyribonuclease VII complex"/>
    <property type="evidence" value="ECO:0007669"/>
    <property type="project" value="InterPro"/>
</dbReference>
<organism evidence="7 8">
    <name type="scientific">Methanoculleus submarinus</name>
    <dbReference type="NCBI Taxonomy" id="204050"/>
    <lineage>
        <taxon>Archaea</taxon>
        <taxon>Methanobacteriati</taxon>
        <taxon>Methanobacteriota</taxon>
        <taxon>Stenosarchaea group</taxon>
        <taxon>Methanomicrobia</taxon>
        <taxon>Methanomicrobiales</taxon>
        <taxon>Methanomicrobiaceae</taxon>
        <taxon>Methanoculleus</taxon>
    </lineage>
</organism>
<dbReference type="KEGG" id="msum:OH143_04150"/>
<dbReference type="Proteomes" id="UP001156196">
    <property type="component" value="Chromosome"/>
</dbReference>
<sequence>MMLGGHSTGPERFGTPIFGVSEVSGLICDLLDDARLRRIWVRGEVTNYKNHASGHRYFSLSERNGRSSAVINCVMWRTSASTLAFAPKDGMDVLAWGSVEVYEPHGRYQLIVREMLPAGLGERHLMVERWKQELDAEGLFDPGRKRPLPLFPQRIGVVTSPTGAAVKDILSVISRRYPADVILSPTAVQGEGAHVEIAEAIRRIDGLADVIIVGRGGGSFEDLFAFNHPDVVRAVAACRTPVISAVGHEVDTALCDFAADLRAPTPSAAAERAVPERREVLRELAGCEERMHLLVHSRLAASQSEVEELRERMRPGRLARRINERMQRLAEHDDLLRRAAVARVQRERSALAELRANLEGKNPLAILERGYCIVEAGGRVVRSAASLAPGERVTIRMMDGRAVAVVEETTYDENL</sequence>
<dbReference type="GO" id="GO:0006308">
    <property type="term" value="P:DNA catabolic process"/>
    <property type="evidence" value="ECO:0007669"/>
    <property type="project" value="InterPro"/>
</dbReference>
<feature type="domain" description="Exonuclease VII large subunit C-terminal" evidence="5">
    <location>
        <begin position="139"/>
        <end position="358"/>
    </location>
</feature>
<dbReference type="Pfam" id="PF13742">
    <property type="entry name" value="tRNA_anti_2"/>
    <property type="match status" value="1"/>
</dbReference>
<dbReference type="EMBL" id="CP109831">
    <property type="protein sequence ID" value="UYU19290.1"/>
    <property type="molecule type" value="Genomic_DNA"/>
</dbReference>
<dbReference type="GO" id="GO:0003676">
    <property type="term" value="F:nucleic acid binding"/>
    <property type="evidence" value="ECO:0007669"/>
    <property type="project" value="InterPro"/>
</dbReference>
<evidence type="ECO:0000256" key="2">
    <source>
        <dbReference type="ARBA" id="ARBA00022722"/>
    </source>
</evidence>
<keyword evidence="4" id="KW-0269">Exonuclease</keyword>
<evidence type="ECO:0000313" key="7">
    <source>
        <dbReference type="EMBL" id="UYU19290.1"/>
    </source>
</evidence>
<dbReference type="NCBIfam" id="TIGR00237">
    <property type="entry name" value="xseA"/>
    <property type="match status" value="1"/>
</dbReference>
<proteinExistence type="inferred from homology"/>
<dbReference type="AlphaFoldDB" id="A0AAX3EAW2"/>
<keyword evidence="1" id="KW-0963">Cytoplasm</keyword>
<dbReference type="InterPro" id="IPR020579">
    <property type="entry name" value="Exonuc_VII_lsu_C"/>
</dbReference>
<evidence type="ECO:0000313" key="8">
    <source>
        <dbReference type="Proteomes" id="UP001156196"/>
    </source>
</evidence>
<dbReference type="PANTHER" id="PTHR30008:SF0">
    <property type="entry name" value="EXODEOXYRIBONUCLEASE 7 LARGE SUBUNIT"/>
    <property type="match status" value="1"/>
</dbReference>
<evidence type="ECO:0000256" key="3">
    <source>
        <dbReference type="ARBA" id="ARBA00022801"/>
    </source>
</evidence>
<dbReference type="HAMAP" id="MF_00378">
    <property type="entry name" value="Exonuc_7_L"/>
    <property type="match status" value="1"/>
</dbReference>
<dbReference type="GeneID" id="4848449"/>
<keyword evidence="2" id="KW-0540">Nuclease</keyword>
<dbReference type="Pfam" id="PF02601">
    <property type="entry name" value="Exonuc_VII_L"/>
    <property type="match status" value="1"/>
</dbReference>
<dbReference type="RefSeq" id="WP_245526588.1">
    <property type="nucleotide sequence ID" value="NZ_CP109831.1"/>
</dbReference>
<keyword evidence="3 7" id="KW-0378">Hydrolase</keyword>
<keyword evidence="8" id="KW-1185">Reference proteome</keyword>